<dbReference type="EMBL" id="JABXXO010000009">
    <property type="protein sequence ID" value="KAF7770891.1"/>
    <property type="molecule type" value="Genomic_DNA"/>
</dbReference>
<gene>
    <name evidence="5" type="ORF">Agabi119p4_6865</name>
</gene>
<dbReference type="PANTHER" id="PTHR22809">
    <property type="entry name" value="METHYLTRANSFERASE-RELATED"/>
    <property type="match status" value="1"/>
</dbReference>
<dbReference type="GO" id="GO:0032259">
    <property type="term" value="P:methylation"/>
    <property type="evidence" value="ECO:0007669"/>
    <property type="project" value="UniProtKB-KW"/>
</dbReference>
<dbReference type="PANTHER" id="PTHR22809:SF11">
    <property type="entry name" value="TRNA N(3)-METHYLCYTIDINE METHYLTRANSFERASE METTL2"/>
    <property type="match status" value="1"/>
</dbReference>
<accession>A0A8H7F0B9</accession>
<keyword evidence="3 4" id="KW-0808">Transferase</keyword>
<sequence>MDNANPKIASSVHDIAKEMPPFGSRLLTNEADVWSQNAWDHVPPPDDQGEIIAASLDRQRSTAVPLHEQPKYNEKPARHWDNFYKANADNFFRNRKWLHNEFYELIAATERDAGPMVIAEVGCGAGNSVFPLLSANKNPQLVFKAYDYSNHAIKLVQSNPLYASPPCGSINASVWDVTSINGLPADVPPGSVDIVVLVFVLSALHPDEWGKAVNNIYTMLKPGGRVVMRDYGRYDLTQLRFKANRMLDENFYIRGDKTRVYFFELDELALMFTGSRALASQVTNTLSTDIAEDDGESSLNFSSPEARLGRDIESPSIKNTVNNDRLDSKTSITELSMINSSAKAQKPNVWVHPKLLSPFSGCHPHPLFTIEQLGIDRRLLVNRKRQLKMYRVWMQGKFRKIE</sequence>
<evidence type="ECO:0000256" key="1">
    <source>
        <dbReference type="ARBA" id="ARBA00009725"/>
    </source>
</evidence>
<evidence type="ECO:0000256" key="4">
    <source>
        <dbReference type="PIRNR" id="PIRNR037755"/>
    </source>
</evidence>
<dbReference type="CDD" id="cd02440">
    <property type="entry name" value="AdoMet_MTases"/>
    <property type="match status" value="1"/>
</dbReference>
<dbReference type="InterPro" id="IPR029063">
    <property type="entry name" value="SAM-dependent_MTases_sf"/>
</dbReference>
<dbReference type="Proteomes" id="UP000629468">
    <property type="component" value="Unassembled WGS sequence"/>
</dbReference>
<evidence type="ECO:0000313" key="6">
    <source>
        <dbReference type="Proteomes" id="UP000629468"/>
    </source>
</evidence>
<evidence type="ECO:0000313" key="5">
    <source>
        <dbReference type="EMBL" id="KAF7770891.1"/>
    </source>
</evidence>
<dbReference type="PIRSF" id="PIRSF037755">
    <property type="entry name" value="Mettl2_prd"/>
    <property type="match status" value="1"/>
</dbReference>
<dbReference type="SUPFAM" id="SSF53335">
    <property type="entry name" value="S-adenosyl-L-methionine-dependent methyltransferases"/>
    <property type="match status" value="1"/>
</dbReference>
<dbReference type="Gene3D" id="3.40.50.150">
    <property type="entry name" value="Vaccinia Virus protein VP39"/>
    <property type="match status" value="1"/>
</dbReference>
<dbReference type="EC" id="2.1.1.-" evidence="4"/>
<dbReference type="GO" id="GO:0052735">
    <property type="term" value="F:tRNA (cytidine-3-)-methyltransferase activity"/>
    <property type="evidence" value="ECO:0007669"/>
    <property type="project" value="TreeGrafter"/>
</dbReference>
<protein>
    <recommendedName>
        <fullName evidence="4">tRNA N(3)-methylcytidine methyltransferase</fullName>
        <ecNumber evidence="4">2.1.1.-</ecNumber>
    </recommendedName>
</protein>
<proteinExistence type="inferred from homology"/>
<name>A0A8H7F0B9_AGABI</name>
<dbReference type="InterPro" id="IPR026113">
    <property type="entry name" value="METTL2/6/8-like"/>
</dbReference>
<dbReference type="AlphaFoldDB" id="A0A8H7F0B9"/>
<comment type="function">
    <text evidence="4">S-adenosyl-L-methionine-dependent methyltransferase.</text>
</comment>
<organism evidence="5 6">
    <name type="scientific">Agaricus bisporus var. burnettii</name>
    <dbReference type="NCBI Taxonomy" id="192524"/>
    <lineage>
        <taxon>Eukaryota</taxon>
        <taxon>Fungi</taxon>
        <taxon>Dikarya</taxon>
        <taxon>Basidiomycota</taxon>
        <taxon>Agaricomycotina</taxon>
        <taxon>Agaricomycetes</taxon>
        <taxon>Agaricomycetidae</taxon>
        <taxon>Agaricales</taxon>
        <taxon>Agaricineae</taxon>
        <taxon>Agaricaceae</taxon>
        <taxon>Agaricus</taxon>
    </lineage>
</organism>
<keyword evidence="2 4" id="KW-0489">Methyltransferase</keyword>
<evidence type="ECO:0000256" key="2">
    <source>
        <dbReference type="ARBA" id="ARBA00022603"/>
    </source>
</evidence>
<dbReference type="Pfam" id="PF13489">
    <property type="entry name" value="Methyltransf_23"/>
    <property type="match status" value="1"/>
</dbReference>
<comment type="similarity">
    <text evidence="1 4">Belongs to the methyltransferase superfamily. METL family.</text>
</comment>
<comment type="caution">
    <text evidence="5">The sequence shown here is derived from an EMBL/GenBank/DDBJ whole genome shotgun (WGS) entry which is preliminary data.</text>
</comment>
<evidence type="ECO:0000256" key="3">
    <source>
        <dbReference type="ARBA" id="ARBA00022679"/>
    </source>
</evidence>
<reference evidence="5 6" key="1">
    <citation type="journal article" name="Sci. Rep.">
        <title>Telomere-to-telomere assembled and centromere annotated genomes of the two main subspecies of the button mushroom Agaricus bisporus reveal especially polymorphic chromosome ends.</title>
        <authorList>
            <person name="Sonnenberg A.S.M."/>
            <person name="Sedaghat-Telgerd N."/>
            <person name="Lavrijssen B."/>
            <person name="Ohm R.A."/>
            <person name="Hendrickx P.M."/>
            <person name="Scholtmeijer K."/>
            <person name="Baars J.J.P."/>
            <person name="van Peer A."/>
        </authorList>
    </citation>
    <scope>NUCLEOTIDE SEQUENCE [LARGE SCALE GENOMIC DNA]</scope>
    <source>
        <strain evidence="5 6">H119_p4</strain>
    </source>
</reference>